<keyword evidence="4" id="KW-1185">Reference proteome</keyword>
<comment type="caution">
    <text evidence="3">The sequence shown here is derived from an EMBL/GenBank/DDBJ whole genome shotgun (WGS) entry which is preliminary data.</text>
</comment>
<name>A0ABP7P8P4_9GAMM</name>
<dbReference type="PANTHER" id="PTHR43081">
    <property type="entry name" value="ADENYLATE CYCLASE, TERMINAL-DIFFERENTIATION SPECIFIC-RELATED"/>
    <property type="match status" value="1"/>
</dbReference>
<dbReference type="SUPFAM" id="SSF55073">
    <property type="entry name" value="Nucleotide cyclase"/>
    <property type="match status" value="1"/>
</dbReference>
<feature type="transmembrane region" description="Helical" evidence="1">
    <location>
        <begin position="378"/>
        <end position="395"/>
    </location>
</feature>
<dbReference type="InterPro" id="IPR001054">
    <property type="entry name" value="A/G_cyclase"/>
</dbReference>
<reference evidence="4" key="1">
    <citation type="journal article" date="2019" name="Int. J. Syst. Evol. Microbiol.">
        <title>The Global Catalogue of Microorganisms (GCM) 10K type strain sequencing project: providing services to taxonomists for standard genome sequencing and annotation.</title>
        <authorList>
            <consortium name="The Broad Institute Genomics Platform"/>
            <consortium name="The Broad Institute Genome Sequencing Center for Infectious Disease"/>
            <person name="Wu L."/>
            <person name="Ma J."/>
        </authorList>
    </citation>
    <scope>NUCLEOTIDE SEQUENCE [LARGE SCALE GENOMIC DNA]</scope>
    <source>
        <strain evidence="4">JCM 17555</strain>
    </source>
</reference>
<evidence type="ECO:0000313" key="4">
    <source>
        <dbReference type="Proteomes" id="UP001501337"/>
    </source>
</evidence>
<dbReference type="Gene3D" id="3.30.70.1230">
    <property type="entry name" value="Nucleotide cyclase"/>
    <property type="match status" value="1"/>
</dbReference>
<keyword evidence="1" id="KW-0472">Membrane</keyword>
<evidence type="ECO:0000313" key="3">
    <source>
        <dbReference type="EMBL" id="GAA3961075.1"/>
    </source>
</evidence>
<dbReference type="PROSITE" id="PS50125">
    <property type="entry name" value="GUANYLATE_CYCLASE_2"/>
    <property type="match status" value="1"/>
</dbReference>
<dbReference type="CDD" id="cd07302">
    <property type="entry name" value="CHD"/>
    <property type="match status" value="1"/>
</dbReference>
<sequence length="682" mass="75332">MDRLLAVLRFSIHGWVHYNMPRLAMLSPRTDRRLTVKLAVLALFALVLEFSIWGQAQEETLGLSSLFQLRGPLPPPEGVVILSITEETAEAMDLPAQMTTWSRELYASTLEALGDDAIAVAFDIYFDTESVDTDGDQRFAEALRTAGHVTLFASLERRVYSLDTGTHQQALLADRVVEPAALFAEAATATAPFALPKVPTTITRYPLFLGTPARPILPLTVLQQTHPHTQLVVANQFPLFNFYGPPRTISTIALHSFLTSPEAYLPLLRNAAVFIGFAASFQPGQRDNFVTAFSEDSGLDLSGVELAATAYANLRDGRAIRTPAPSAKAVILVVWSILLWVIVQRLPKHSATGLTLAAVCYALLSYACFIIFDLLLPVVIPLLFLLPALALTSFHHNLRESRRKRAALEETFGQYLPPSEIQRLIAQRQGLPRQQELFGVCLVTDATNYTALAERLSAPTLSDLMADYYQALITPIRQHGGLISDVAGDGVIALWTDVSREEVMQTLTPALRDLRASIQRFNEQHQATPMYTRMGLHAGNVMLGHYGAEGHFEYRAVGDLVNTASRIEGLNKLLGTDILVSDSCTETGADELRYLGQFRLYGKQRTVCLYTLPPMEKVDFELFHKVEQSLAQNNISSALAHLADGLSQCPSDGPALFYREYLRSEKSAEPTRPLLPIEINSK</sequence>
<evidence type="ECO:0000259" key="2">
    <source>
        <dbReference type="PROSITE" id="PS50125"/>
    </source>
</evidence>
<dbReference type="Proteomes" id="UP001501337">
    <property type="component" value="Unassembled WGS sequence"/>
</dbReference>
<keyword evidence="1" id="KW-0812">Transmembrane</keyword>
<dbReference type="InterPro" id="IPR050697">
    <property type="entry name" value="Adenylyl/Guanylyl_Cyclase_3/4"/>
</dbReference>
<feature type="transmembrane region" description="Helical" evidence="1">
    <location>
        <begin position="325"/>
        <end position="342"/>
    </location>
</feature>
<dbReference type="SMART" id="SM01080">
    <property type="entry name" value="CHASE2"/>
    <property type="match status" value="1"/>
</dbReference>
<dbReference type="SMART" id="SM00044">
    <property type="entry name" value="CYCc"/>
    <property type="match status" value="1"/>
</dbReference>
<evidence type="ECO:0000256" key="1">
    <source>
        <dbReference type="SAM" id="Phobius"/>
    </source>
</evidence>
<dbReference type="Pfam" id="PF00211">
    <property type="entry name" value="Guanylate_cyc"/>
    <property type="match status" value="1"/>
</dbReference>
<proteinExistence type="predicted"/>
<feature type="transmembrane region" description="Helical" evidence="1">
    <location>
        <begin position="354"/>
        <end position="372"/>
    </location>
</feature>
<gene>
    <name evidence="3" type="ORF">GCM10022278_18930</name>
</gene>
<feature type="domain" description="Guanylate cyclase" evidence="2">
    <location>
        <begin position="440"/>
        <end position="568"/>
    </location>
</feature>
<dbReference type="PANTHER" id="PTHR43081:SF1">
    <property type="entry name" value="ADENYLATE CYCLASE, TERMINAL-DIFFERENTIATION SPECIFIC"/>
    <property type="match status" value="1"/>
</dbReference>
<organism evidence="3 4">
    <name type="scientific">Allohahella marinimesophila</name>
    <dbReference type="NCBI Taxonomy" id="1054972"/>
    <lineage>
        <taxon>Bacteria</taxon>
        <taxon>Pseudomonadati</taxon>
        <taxon>Pseudomonadota</taxon>
        <taxon>Gammaproteobacteria</taxon>
        <taxon>Oceanospirillales</taxon>
        <taxon>Hahellaceae</taxon>
        <taxon>Allohahella</taxon>
    </lineage>
</organism>
<dbReference type="EMBL" id="BAABBO010000009">
    <property type="protein sequence ID" value="GAA3961075.1"/>
    <property type="molecule type" value="Genomic_DNA"/>
</dbReference>
<dbReference type="InterPro" id="IPR029787">
    <property type="entry name" value="Nucleotide_cyclase"/>
</dbReference>
<dbReference type="Pfam" id="PF05226">
    <property type="entry name" value="CHASE2"/>
    <property type="match status" value="1"/>
</dbReference>
<dbReference type="InterPro" id="IPR007890">
    <property type="entry name" value="CHASE2"/>
</dbReference>
<keyword evidence="1" id="KW-1133">Transmembrane helix</keyword>
<accession>A0ABP7P8P4</accession>
<protein>
    <recommendedName>
        <fullName evidence="2">Guanylate cyclase domain-containing protein</fullName>
    </recommendedName>
</protein>